<dbReference type="Proteomes" id="UP000054357">
    <property type="component" value="Unassembled WGS sequence"/>
</dbReference>
<feature type="region of interest" description="Disordered" evidence="1">
    <location>
        <begin position="547"/>
        <end position="593"/>
    </location>
</feature>
<dbReference type="EMBL" id="AZAK01000001">
    <property type="protein sequence ID" value="ETA66356.1"/>
    <property type="molecule type" value="Genomic_DNA"/>
</dbReference>
<feature type="region of interest" description="Disordered" evidence="1">
    <location>
        <begin position="646"/>
        <end position="957"/>
    </location>
</feature>
<sequence length="991" mass="100066">MMTRIPTLDDLREIVNSPHLSDDVKSQVAQDYFDYVEDLDEEDLYQLGFDSEDHMNNTHDWYSENYDFGDLDQAFSDEDDIFGEYEEAKKQHDAGVVAAQKKQESDTETKRNEAGEQLDDFRKNRSETDPGAANSNDILDKGVEGAVRGLERFCPAYNRAVGVLGSDAGTVNYERDVLQRYDEQRNIPFNVFAEEADKIGKIREDLVESLSSQSNRLATVFSHWQGAAADSAQGRWRQIEKLSNSEVKESLAESSEAILRACSTVAASCQRKAEWSLKYAIPNWCGLQPYEIDMAVKIANSGRDATDAEIKYFVRHLPPEEQATIDDDKGDLEDETKDAAERMAREWLQDFIRSFAKFVSDFHVMCDNEKNATDEAWGNLTQFLNGLPEDPYAAMAAGSPAPPAAPAAVGGPSGSVGGGPSVGGGGAAGLGGGPSGALGGTPGGGPGSGGMTSPTMPSMPKPDMGQDSVSPVTGNPLDVDPKTGSPYPIDPETGDVVKDAAPDVDTVTVRQGESEIAITEPNRDGEMSVRIDDGSGKAAEYKLDFGSGGTSGGEQAASGFGPTGGANGVPGGAAAMAGPGAPGAVDVHTPSEDGTIQIHDGELSIVAEQPLGPDGATVVTVDVGSGEPETYVMGDEDAVREYNGRTIGEFGAPPQAEPGAPPQAEPSAPPQTGSEAAPRAESGIPPHVGGDTPSQVSGDAVSGDRPENGRFEPEPQRGGIDTGPQRGGFDTAPQESGVVQPAAVSAEDSGAAGVADAFTEPSEPIGARGSLDGVGAGISGSAGGEPPRGVGGSLGAELGGGPNAGGAAGPGAGSAGAFGESAGGVGRAFGDPGGGAPGAFGSPPEPGPGGPAGPGGGPAGFADGGGPHGEGAQGGGHHGESPGGESPRDEGLRSGAVPTDGSAGVGSVPGEPTSAPTGQSGGAGVSGAGGGAPMMGGMGGAGAGAGGGGEDQQRSAAYPLHETGLFEPDVAEGSFGIARISGSLDDDEPAL</sequence>
<gene>
    <name evidence="2" type="ORF">AmyhaDRAFT_0110</name>
</gene>
<evidence type="ECO:0008006" key="4">
    <source>
        <dbReference type="Google" id="ProtNLM"/>
    </source>
</evidence>
<dbReference type="AlphaFoldDB" id="W9DSB4"/>
<accession>W9DSB4</accession>
<evidence type="ECO:0000313" key="2">
    <source>
        <dbReference type="EMBL" id="ETA66356.1"/>
    </source>
</evidence>
<comment type="caution">
    <text evidence="2">The sequence shown here is derived from an EMBL/GenBank/DDBJ whole genome shotgun (WGS) entry which is preliminary data.</text>
</comment>
<feature type="compositionally biased region" description="Pro residues" evidence="1">
    <location>
        <begin position="655"/>
        <end position="669"/>
    </location>
</feature>
<feature type="compositionally biased region" description="Low complexity" evidence="1">
    <location>
        <begin position="572"/>
        <end position="584"/>
    </location>
</feature>
<feature type="compositionally biased region" description="Basic and acidic residues" evidence="1">
    <location>
        <begin position="101"/>
        <end position="128"/>
    </location>
</feature>
<dbReference type="PATRIC" id="fig|592678.3.peg.117"/>
<dbReference type="SUPFAM" id="SSF140453">
    <property type="entry name" value="EsxAB dimer-like"/>
    <property type="match status" value="1"/>
</dbReference>
<feature type="compositionally biased region" description="Gly residues" evidence="1">
    <location>
        <begin position="772"/>
        <end position="783"/>
    </location>
</feature>
<feature type="compositionally biased region" description="Gly residues" evidence="1">
    <location>
        <begin position="561"/>
        <end position="571"/>
    </location>
</feature>
<feature type="compositionally biased region" description="Gly residues" evidence="1">
    <location>
        <begin position="411"/>
        <end position="450"/>
    </location>
</feature>
<protein>
    <recommendedName>
        <fullName evidence="4">WXG repeat protein</fullName>
    </recommendedName>
</protein>
<keyword evidence="3" id="KW-1185">Reference proteome</keyword>
<feature type="region of interest" description="Disordered" evidence="1">
    <location>
        <begin position="397"/>
        <end position="498"/>
    </location>
</feature>
<name>W9DSB4_9PSEU</name>
<feature type="compositionally biased region" description="Gly residues" evidence="1">
    <location>
        <begin position="852"/>
        <end position="876"/>
    </location>
</feature>
<evidence type="ECO:0000313" key="3">
    <source>
        <dbReference type="Proteomes" id="UP000054357"/>
    </source>
</evidence>
<evidence type="ECO:0000256" key="1">
    <source>
        <dbReference type="SAM" id="MobiDB-lite"/>
    </source>
</evidence>
<organism evidence="2 3">
    <name type="scientific">Haloechinothrix halophila YIM 93223</name>
    <dbReference type="NCBI Taxonomy" id="592678"/>
    <lineage>
        <taxon>Bacteria</taxon>
        <taxon>Bacillati</taxon>
        <taxon>Actinomycetota</taxon>
        <taxon>Actinomycetes</taxon>
        <taxon>Pseudonocardiales</taxon>
        <taxon>Pseudonocardiaceae</taxon>
        <taxon>Haloechinothrix</taxon>
    </lineage>
</organism>
<dbReference type="InterPro" id="IPR036689">
    <property type="entry name" value="ESAT-6-like_sf"/>
</dbReference>
<feature type="region of interest" description="Disordered" evidence="1">
    <location>
        <begin position="92"/>
        <end position="138"/>
    </location>
</feature>
<reference evidence="2 3" key="1">
    <citation type="submission" date="2013-08" db="EMBL/GenBank/DDBJ databases">
        <authorList>
            <consortium name="DOE Joint Genome Institute"/>
            <person name="Klenk H.-P."/>
            <person name="Huntemann M."/>
            <person name="Han J."/>
            <person name="Chen A."/>
            <person name="Kyrpides N."/>
            <person name="Mavromatis K."/>
            <person name="Markowitz V."/>
            <person name="Palaniappan K."/>
            <person name="Ivanova N."/>
            <person name="Schaumberg A."/>
            <person name="Pati A."/>
            <person name="Liolios K."/>
            <person name="Nordberg H.P."/>
            <person name="Cantor M.N."/>
            <person name="Hua S.X."/>
            <person name="Woyke T."/>
        </authorList>
    </citation>
    <scope>NUCLEOTIDE SEQUENCE [LARGE SCALE GENOMIC DNA]</scope>
    <source>
        <strain evidence="2 3">YIM 93223</strain>
    </source>
</reference>
<proteinExistence type="predicted"/>
<feature type="compositionally biased region" description="Gly residues" evidence="1">
    <location>
        <begin position="919"/>
        <end position="950"/>
    </location>
</feature>
<feature type="compositionally biased region" description="Gly residues" evidence="1">
    <location>
        <begin position="789"/>
        <end position="838"/>
    </location>
</feature>
<feature type="compositionally biased region" description="Basic and acidic residues" evidence="1">
    <location>
        <begin position="702"/>
        <end position="715"/>
    </location>
</feature>
<dbReference type="HOGENOM" id="CLU_017036_0_0_11"/>